<gene>
    <name evidence="2" type="ORF">COCMIDRAFT_26347</name>
</gene>
<protein>
    <submittedName>
        <fullName evidence="2">Uncharacterized protein</fullName>
    </submittedName>
</protein>
<keyword evidence="3" id="KW-1185">Reference proteome</keyword>
<dbReference type="KEGG" id="bor:COCMIDRAFT_26347"/>
<evidence type="ECO:0000313" key="2">
    <source>
        <dbReference type="EMBL" id="EUC45518.1"/>
    </source>
</evidence>
<dbReference type="GeneID" id="19120916"/>
<dbReference type="Proteomes" id="UP000054032">
    <property type="component" value="Unassembled WGS sequence"/>
</dbReference>
<proteinExistence type="predicted"/>
<dbReference type="HOGENOM" id="CLU_1467912_0_0_1"/>
<dbReference type="RefSeq" id="XP_007687973.1">
    <property type="nucleotide sequence ID" value="XM_007689783.1"/>
</dbReference>
<dbReference type="EMBL" id="KI963983">
    <property type="protein sequence ID" value="EUC45518.1"/>
    <property type="molecule type" value="Genomic_DNA"/>
</dbReference>
<evidence type="ECO:0000313" key="3">
    <source>
        <dbReference type="Proteomes" id="UP000054032"/>
    </source>
</evidence>
<dbReference type="AlphaFoldDB" id="W6Z6S0"/>
<evidence type="ECO:0000256" key="1">
    <source>
        <dbReference type="SAM" id="MobiDB-lite"/>
    </source>
</evidence>
<accession>W6Z6S0</accession>
<sequence>MAHPPPGRGLSSHPRSPPRAHHSFAHLRARPRSHAHDWLYPLAASPSGVILAVNILLSAVKGFGAGGHGEGEYGTGGSAGGWPPVGRFARWKWDILGVGVISTGVDDAGGGVICAGVDILENSAMACGQHRISVKGNMFTCVQMTTHEIIAIIMTSTSFTLRSQDSHCSTRLLRQAFAPAPHVA</sequence>
<organism evidence="2 3">
    <name type="scientific">Bipolaris oryzae ATCC 44560</name>
    <dbReference type="NCBI Taxonomy" id="930090"/>
    <lineage>
        <taxon>Eukaryota</taxon>
        <taxon>Fungi</taxon>
        <taxon>Dikarya</taxon>
        <taxon>Ascomycota</taxon>
        <taxon>Pezizomycotina</taxon>
        <taxon>Dothideomycetes</taxon>
        <taxon>Pleosporomycetidae</taxon>
        <taxon>Pleosporales</taxon>
        <taxon>Pleosporineae</taxon>
        <taxon>Pleosporaceae</taxon>
        <taxon>Bipolaris</taxon>
    </lineage>
</organism>
<reference evidence="2 3" key="1">
    <citation type="journal article" date="2013" name="PLoS Genet.">
        <title>Comparative genome structure, secondary metabolite, and effector coding capacity across Cochliobolus pathogens.</title>
        <authorList>
            <person name="Condon B.J."/>
            <person name="Leng Y."/>
            <person name="Wu D."/>
            <person name="Bushley K.E."/>
            <person name="Ohm R.A."/>
            <person name="Otillar R."/>
            <person name="Martin J."/>
            <person name="Schackwitz W."/>
            <person name="Grimwood J."/>
            <person name="MohdZainudin N."/>
            <person name="Xue C."/>
            <person name="Wang R."/>
            <person name="Manning V.A."/>
            <person name="Dhillon B."/>
            <person name="Tu Z.J."/>
            <person name="Steffenson B.J."/>
            <person name="Salamov A."/>
            <person name="Sun H."/>
            <person name="Lowry S."/>
            <person name="LaButti K."/>
            <person name="Han J."/>
            <person name="Copeland A."/>
            <person name="Lindquist E."/>
            <person name="Barry K."/>
            <person name="Schmutz J."/>
            <person name="Baker S.E."/>
            <person name="Ciuffetti L.M."/>
            <person name="Grigoriev I.V."/>
            <person name="Zhong S."/>
            <person name="Turgeon B.G."/>
        </authorList>
    </citation>
    <scope>NUCLEOTIDE SEQUENCE [LARGE SCALE GENOMIC DNA]</scope>
    <source>
        <strain evidence="2 3">ATCC 44560</strain>
    </source>
</reference>
<name>W6Z6S0_COCMI</name>
<feature type="region of interest" description="Disordered" evidence="1">
    <location>
        <begin position="1"/>
        <end position="22"/>
    </location>
</feature>